<sequence length="65" mass="6838">MKFTLLLGAVAALASRVTAFNGEMNASGYYSNGQDIYLTDYTTGESYSGTLPGGFNACVNTKCPI</sequence>
<dbReference type="EMBL" id="MNBE01000552">
    <property type="protein sequence ID" value="OKP09264.1"/>
    <property type="molecule type" value="Genomic_DNA"/>
</dbReference>
<comment type="caution">
    <text evidence="2">The sequence shown here is derived from an EMBL/GenBank/DDBJ whole genome shotgun (WGS) entry which is preliminary data.</text>
</comment>
<protein>
    <submittedName>
        <fullName evidence="2">Uncharacterized protein</fullName>
    </submittedName>
</protein>
<evidence type="ECO:0000313" key="2">
    <source>
        <dbReference type="EMBL" id="OKP09264.1"/>
    </source>
</evidence>
<accession>A0A1Q5U9W1</accession>
<dbReference type="AlphaFoldDB" id="A0A1Q5U9W1"/>
<organism evidence="2 3">
    <name type="scientific">Penicillium subrubescens</name>
    <dbReference type="NCBI Taxonomy" id="1316194"/>
    <lineage>
        <taxon>Eukaryota</taxon>
        <taxon>Fungi</taxon>
        <taxon>Dikarya</taxon>
        <taxon>Ascomycota</taxon>
        <taxon>Pezizomycotina</taxon>
        <taxon>Eurotiomycetes</taxon>
        <taxon>Eurotiomycetidae</taxon>
        <taxon>Eurotiales</taxon>
        <taxon>Aspergillaceae</taxon>
        <taxon>Penicillium</taxon>
    </lineage>
</organism>
<dbReference type="Proteomes" id="UP000186955">
    <property type="component" value="Unassembled WGS sequence"/>
</dbReference>
<keyword evidence="1" id="KW-0732">Signal</keyword>
<keyword evidence="3" id="KW-1185">Reference proteome</keyword>
<name>A0A1Q5U9W1_9EURO</name>
<gene>
    <name evidence="2" type="ORF">PENSUB_5350</name>
</gene>
<feature type="signal peptide" evidence="1">
    <location>
        <begin position="1"/>
        <end position="19"/>
    </location>
</feature>
<reference evidence="2 3" key="1">
    <citation type="submission" date="2016-10" db="EMBL/GenBank/DDBJ databases">
        <title>Genome sequence of the ascomycete fungus Penicillium subrubescens.</title>
        <authorList>
            <person name="De Vries R.P."/>
            <person name="Peng M."/>
            <person name="Dilokpimol A."/>
            <person name="Hilden K."/>
            <person name="Makela M.R."/>
            <person name="Grigoriev I."/>
            <person name="Riley R."/>
            <person name="Granchi Z."/>
        </authorList>
    </citation>
    <scope>NUCLEOTIDE SEQUENCE [LARGE SCALE GENOMIC DNA]</scope>
    <source>
        <strain evidence="2 3">CBS 132785</strain>
    </source>
</reference>
<feature type="chain" id="PRO_5012208753" evidence="1">
    <location>
        <begin position="20"/>
        <end position="65"/>
    </location>
</feature>
<proteinExistence type="predicted"/>
<evidence type="ECO:0000313" key="3">
    <source>
        <dbReference type="Proteomes" id="UP000186955"/>
    </source>
</evidence>
<evidence type="ECO:0000256" key="1">
    <source>
        <dbReference type="SAM" id="SignalP"/>
    </source>
</evidence>